<protein>
    <recommendedName>
        <fullName evidence="3">Secreted effector protein</fullName>
    </recommendedName>
</protein>
<evidence type="ECO:0008006" key="3">
    <source>
        <dbReference type="Google" id="ProtNLM"/>
    </source>
</evidence>
<accession>A0A8D9E8Z0</accession>
<proteinExistence type="predicted"/>
<evidence type="ECO:0000256" key="1">
    <source>
        <dbReference type="SAM" id="SignalP"/>
    </source>
</evidence>
<feature type="chain" id="PRO_5034854966" description="Secreted effector protein" evidence="1">
    <location>
        <begin position="17"/>
        <end position="159"/>
    </location>
</feature>
<organism evidence="2">
    <name type="scientific">Cacopsylla melanoneura</name>
    <dbReference type="NCBI Taxonomy" id="428564"/>
    <lineage>
        <taxon>Eukaryota</taxon>
        <taxon>Metazoa</taxon>
        <taxon>Ecdysozoa</taxon>
        <taxon>Arthropoda</taxon>
        <taxon>Hexapoda</taxon>
        <taxon>Insecta</taxon>
        <taxon>Pterygota</taxon>
        <taxon>Neoptera</taxon>
        <taxon>Paraneoptera</taxon>
        <taxon>Hemiptera</taxon>
        <taxon>Sternorrhyncha</taxon>
        <taxon>Psylloidea</taxon>
        <taxon>Psyllidae</taxon>
        <taxon>Psyllinae</taxon>
        <taxon>Cacopsylla</taxon>
    </lineage>
</organism>
<dbReference type="AlphaFoldDB" id="A0A8D9E8Z0"/>
<dbReference type="EMBL" id="HBUF01485230">
    <property type="protein sequence ID" value="CAG6745153.1"/>
    <property type="molecule type" value="Transcribed_RNA"/>
</dbReference>
<reference evidence="2" key="1">
    <citation type="submission" date="2021-05" db="EMBL/GenBank/DDBJ databases">
        <authorList>
            <person name="Alioto T."/>
            <person name="Alioto T."/>
            <person name="Gomez Garrido J."/>
        </authorList>
    </citation>
    <scope>NUCLEOTIDE SEQUENCE</scope>
</reference>
<name>A0A8D9E8Z0_9HEMI</name>
<sequence>MACLFPIFLLVNSVYTLKTYGCLENSPNLKEPSKETEIITGSAQINENAFKNSVHRAKRGTYYRNITINGSKGLDIPPIKRKCIYLRLKEMWLKKARKSGRIGVVKNIGNSKEFRRSFRLENMRTNTVERVSRFWQRAKEEGKTPSIGNPPEKYLCVIK</sequence>
<evidence type="ECO:0000313" key="2">
    <source>
        <dbReference type="EMBL" id="CAG6745153.1"/>
    </source>
</evidence>
<feature type="signal peptide" evidence="1">
    <location>
        <begin position="1"/>
        <end position="16"/>
    </location>
</feature>
<keyword evidence="1" id="KW-0732">Signal</keyword>